<reference evidence="1" key="1">
    <citation type="submission" date="2021-06" db="EMBL/GenBank/DDBJ databases">
        <authorList>
            <person name="Kallberg Y."/>
            <person name="Tangrot J."/>
            <person name="Rosling A."/>
        </authorList>
    </citation>
    <scope>NUCLEOTIDE SEQUENCE</scope>
    <source>
        <strain evidence="1">AU212A</strain>
    </source>
</reference>
<organism evidence="1 2">
    <name type="scientific">Scutellospora calospora</name>
    <dbReference type="NCBI Taxonomy" id="85575"/>
    <lineage>
        <taxon>Eukaryota</taxon>
        <taxon>Fungi</taxon>
        <taxon>Fungi incertae sedis</taxon>
        <taxon>Mucoromycota</taxon>
        <taxon>Glomeromycotina</taxon>
        <taxon>Glomeromycetes</taxon>
        <taxon>Diversisporales</taxon>
        <taxon>Gigasporaceae</taxon>
        <taxon>Scutellospora</taxon>
    </lineage>
</organism>
<accession>A0ACA9K956</accession>
<proteinExistence type="predicted"/>
<dbReference type="Proteomes" id="UP000789860">
    <property type="component" value="Unassembled WGS sequence"/>
</dbReference>
<gene>
    <name evidence="1" type="ORF">SCALOS_LOCUS1551</name>
</gene>
<sequence>MSVILFNEITNTKKYKFKHQTDSNLASNSDIYSESINTSSDKSLNEDNIDINFISDTNSSDKDSDAEHSSKNSDAEHSNKNSDIEHSNKKYNIKTKSQKNTSWLSDRQREYRQLVKTQGSTGNFQTYLNTLRITKPIKVINSIIVTNLQLLYLLQNKSFIEFVYTLNLYYELLSDKYIKELIYQSYNYSVISLKKLFTSEIETCKLTYDFWTTYSKSDYIRVICHFINSDYKLNEVILVIRHILYPHDAITIKNELENIIINWVLEELTMLLAPFAEITELLEEEDIIDFNEELEIITTSNRNKFKLSQPQNTESLVEKVKANSWKCNKAISLLQEEYNLLSNRNETINNLLNEDQNKNHMKLFSIIFGFDEISISNNKVNEYFKIDQLACKYLIIPTTSISSEHLFSSTDVYRKLDSISKS</sequence>
<protein>
    <submittedName>
        <fullName evidence="1">10078_t:CDS:1</fullName>
    </submittedName>
</protein>
<dbReference type="EMBL" id="CAJVPM010001104">
    <property type="protein sequence ID" value="CAG8459591.1"/>
    <property type="molecule type" value="Genomic_DNA"/>
</dbReference>
<evidence type="ECO:0000313" key="2">
    <source>
        <dbReference type="Proteomes" id="UP000789860"/>
    </source>
</evidence>
<name>A0ACA9K956_9GLOM</name>
<comment type="caution">
    <text evidence="1">The sequence shown here is derived from an EMBL/GenBank/DDBJ whole genome shotgun (WGS) entry which is preliminary data.</text>
</comment>
<keyword evidence="2" id="KW-1185">Reference proteome</keyword>
<evidence type="ECO:0000313" key="1">
    <source>
        <dbReference type="EMBL" id="CAG8459591.1"/>
    </source>
</evidence>